<name>A0A0F0L170_9MICO</name>
<keyword evidence="3" id="KW-0489">Methyltransferase</keyword>
<dbReference type="AlphaFoldDB" id="A0A0F0L170"/>
<dbReference type="Pfam" id="PF13649">
    <property type="entry name" value="Methyltransf_25"/>
    <property type="match status" value="1"/>
</dbReference>
<dbReference type="Proteomes" id="UP000033448">
    <property type="component" value="Unassembled WGS sequence"/>
</dbReference>
<sequence>MNHEFDKNYWESHWDGTHGSSGLPAHPALSAELTDLRPGTAIDAGSGEGAEATWLAAHGWAVTAVDISAHAVTRAAASTSLGTGGGSVTWIEADLTEWEPDQSVDLVTTFYAHPTMPQLAFYKRISEWVAPHGTLLIVGHCHHGSHSDGHMHPENAVATPEQVRNLLDPGEWVVHTAEIRERVVRPHGDAPVALADVIIRAQRRPAPSPTGDR</sequence>
<evidence type="ECO:0000313" key="3">
    <source>
        <dbReference type="EMBL" id="KJL26863.1"/>
    </source>
</evidence>
<accession>A0A0F0L170</accession>
<protein>
    <submittedName>
        <fullName evidence="3">Trans-aconitate 2-methyltransferase</fullName>
        <ecNumber evidence="3">2.1.1.144</ecNumber>
    </submittedName>
</protein>
<dbReference type="EMBL" id="JYIT01000060">
    <property type="protein sequence ID" value="KJL26863.1"/>
    <property type="molecule type" value="Genomic_DNA"/>
</dbReference>
<dbReference type="GO" id="GO:0032259">
    <property type="term" value="P:methylation"/>
    <property type="evidence" value="ECO:0007669"/>
    <property type="project" value="UniProtKB-KW"/>
</dbReference>
<keyword evidence="1 3" id="KW-0808">Transferase</keyword>
<reference evidence="3 4" key="1">
    <citation type="submission" date="2015-02" db="EMBL/GenBank/DDBJ databases">
        <title>Draft genome sequences of ten Microbacterium spp. with emphasis on heavy metal contaminated environments.</title>
        <authorList>
            <person name="Corretto E."/>
        </authorList>
    </citation>
    <scope>NUCLEOTIDE SEQUENCE [LARGE SCALE GENOMIC DNA]</scope>
    <source>
        <strain evidence="3 4">DSM 23848</strain>
    </source>
</reference>
<feature type="domain" description="Methyltransferase" evidence="2">
    <location>
        <begin position="42"/>
        <end position="133"/>
    </location>
</feature>
<dbReference type="RefSeq" id="WP_045249509.1">
    <property type="nucleotide sequence ID" value="NZ_JYIT01000060.1"/>
</dbReference>
<dbReference type="PATRIC" id="fig|582680.7.peg.797"/>
<dbReference type="OrthoDB" id="9786503at2"/>
<evidence type="ECO:0000256" key="1">
    <source>
        <dbReference type="ARBA" id="ARBA00022679"/>
    </source>
</evidence>
<dbReference type="InterPro" id="IPR041698">
    <property type="entry name" value="Methyltransf_25"/>
</dbReference>
<dbReference type="SUPFAM" id="SSF53335">
    <property type="entry name" value="S-adenosyl-L-methionine-dependent methyltransferases"/>
    <property type="match status" value="1"/>
</dbReference>
<proteinExistence type="predicted"/>
<comment type="caution">
    <text evidence="3">The sequence shown here is derived from an EMBL/GenBank/DDBJ whole genome shotgun (WGS) entry which is preliminary data.</text>
</comment>
<evidence type="ECO:0000313" key="4">
    <source>
        <dbReference type="Proteomes" id="UP000033448"/>
    </source>
</evidence>
<evidence type="ECO:0000259" key="2">
    <source>
        <dbReference type="Pfam" id="PF13649"/>
    </source>
</evidence>
<dbReference type="InterPro" id="IPR029063">
    <property type="entry name" value="SAM-dependent_MTases_sf"/>
</dbReference>
<keyword evidence="4" id="KW-1185">Reference proteome</keyword>
<dbReference type="Gene3D" id="3.40.50.150">
    <property type="entry name" value="Vaccinia Virus protein VP39"/>
    <property type="match status" value="1"/>
</dbReference>
<gene>
    <name evidence="3" type="primary">tam</name>
    <name evidence="3" type="ORF">RL72_00770</name>
</gene>
<dbReference type="GO" id="GO:0030798">
    <property type="term" value="F:trans-aconitate 2-methyltransferase activity"/>
    <property type="evidence" value="ECO:0007669"/>
    <property type="project" value="UniProtKB-EC"/>
</dbReference>
<dbReference type="PANTHER" id="PTHR43861">
    <property type="entry name" value="TRANS-ACONITATE 2-METHYLTRANSFERASE-RELATED"/>
    <property type="match status" value="1"/>
</dbReference>
<organism evidence="3 4">
    <name type="scientific">Microbacterium azadirachtae</name>
    <dbReference type="NCBI Taxonomy" id="582680"/>
    <lineage>
        <taxon>Bacteria</taxon>
        <taxon>Bacillati</taxon>
        <taxon>Actinomycetota</taxon>
        <taxon>Actinomycetes</taxon>
        <taxon>Micrococcales</taxon>
        <taxon>Microbacteriaceae</taxon>
        <taxon>Microbacterium</taxon>
    </lineage>
</organism>
<dbReference type="CDD" id="cd02440">
    <property type="entry name" value="AdoMet_MTases"/>
    <property type="match status" value="1"/>
</dbReference>
<dbReference type="EC" id="2.1.1.144" evidence="3"/>